<protein>
    <submittedName>
        <fullName evidence="11">ABC transporter ATP-binding protein/permease</fullName>
    </submittedName>
</protein>
<dbReference type="PROSITE" id="PS50929">
    <property type="entry name" value="ABC_TM1F"/>
    <property type="match status" value="1"/>
</dbReference>
<dbReference type="PROSITE" id="PS00211">
    <property type="entry name" value="ABC_TRANSPORTER_1"/>
    <property type="match status" value="1"/>
</dbReference>
<dbReference type="Proteomes" id="UP001304461">
    <property type="component" value="Unassembled WGS sequence"/>
</dbReference>
<dbReference type="InterPro" id="IPR003439">
    <property type="entry name" value="ABC_transporter-like_ATP-bd"/>
</dbReference>
<keyword evidence="3 8" id="KW-0812">Transmembrane</keyword>
<dbReference type="PANTHER" id="PTHR11384:SF59">
    <property type="entry name" value="LYSOSOMAL COBALAMIN TRANSPORTER ABCD4"/>
    <property type="match status" value="1"/>
</dbReference>
<evidence type="ECO:0000256" key="1">
    <source>
        <dbReference type="ARBA" id="ARBA00004651"/>
    </source>
</evidence>
<comment type="subcellular location">
    <subcellularLocation>
        <location evidence="1">Cell membrane</location>
        <topology evidence="1">Multi-pass membrane protein</topology>
    </subcellularLocation>
</comment>
<comment type="caution">
    <text evidence="11">The sequence shown here is derived from an EMBL/GenBank/DDBJ whole genome shotgun (WGS) entry which is preliminary data.</text>
</comment>
<evidence type="ECO:0000256" key="2">
    <source>
        <dbReference type="ARBA" id="ARBA00022448"/>
    </source>
</evidence>
<evidence type="ECO:0000256" key="4">
    <source>
        <dbReference type="ARBA" id="ARBA00022741"/>
    </source>
</evidence>
<dbReference type="Gene3D" id="3.40.50.300">
    <property type="entry name" value="P-loop containing nucleotide triphosphate hydrolases"/>
    <property type="match status" value="1"/>
</dbReference>
<sequence length="673" mass="74777">MSPLKALREQLGKLQRLAQPYFLPLDEGGGGSGQFLLLVVALLAVVVGFTLLLLTGVVAAAGAWIPELRSRFLPGVPEKVAAVWSGPIGLVIMVLFAAGVGAFVSLRAKLRQGRWLPWLLLGIIALLILVINGINVGISFIARNIENALVAYKAEEFWKIVAIYAFCLVLALPIRAIQSYLIPKLGLLWREWLSGRMLGRYLTNRAYYVLNPNDESVEEIDNPDQRISQDAASFTATSLSVTVEIISALLTFFSFIIVLWSINQTLALWLLGYSVGGTALIVFASRKLVNLNYQQLKLEADFRYGLVHIRDNAESIAFYRGERQEQKEGERRLDGVIVNYNRLIIWEALISVIQRSYDYFSRFLPWLVIAPIYFAKEVDFGVFGQASIAFSQVLFSVSYIVNNIDRLAAFSASISRLEGFQGKVESISAEMAEFVAAEQASAGGAMGAGAGAVRPESILVSHVDLVPPRTNRLLLRDLSLEVTANQRLLVVGPSGCGKTSFLRLVSGLWPPSAGRVQRPPVGELMFIPQKPYMLLGSLREQLCYPQPTDRFSDEQLRHVLEEVRLPELVHRYPDLDIKQDWPRLLSLGEQQRLAFARLLLNSPRFVVLDEATSALDVATEKALYELLVQREMAFVSVGHRPTLTAYHDTVLELDGNAGWRLLPAAGYTFGRED</sequence>
<keyword evidence="12" id="KW-1185">Reference proteome</keyword>
<dbReference type="InterPro" id="IPR027417">
    <property type="entry name" value="P-loop_NTPase"/>
</dbReference>
<evidence type="ECO:0000256" key="7">
    <source>
        <dbReference type="ARBA" id="ARBA00023136"/>
    </source>
</evidence>
<dbReference type="GO" id="GO:0005524">
    <property type="term" value="F:ATP binding"/>
    <property type="evidence" value="ECO:0007669"/>
    <property type="project" value="UniProtKB-KW"/>
</dbReference>
<feature type="domain" description="ABC transmembrane type-1" evidence="10">
    <location>
        <begin position="123"/>
        <end position="409"/>
    </location>
</feature>
<dbReference type="InterPro" id="IPR003593">
    <property type="entry name" value="AAA+_ATPase"/>
</dbReference>
<keyword evidence="5 11" id="KW-0067">ATP-binding</keyword>
<feature type="transmembrane region" description="Helical" evidence="8">
    <location>
        <begin position="236"/>
        <end position="260"/>
    </location>
</feature>
<reference evidence="11 12" key="1">
    <citation type="submission" date="2023-12" db="EMBL/GenBank/DDBJ databases">
        <title>Baltic Sea Cyanobacteria.</title>
        <authorList>
            <person name="Delbaje E."/>
            <person name="Fewer D.P."/>
            <person name="Shishido T.K."/>
        </authorList>
    </citation>
    <scope>NUCLEOTIDE SEQUENCE [LARGE SCALE GENOMIC DNA]</scope>
    <source>
        <strain evidence="11 12">UHCC 0139</strain>
    </source>
</reference>
<keyword evidence="2" id="KW-0813">Transport</keyword>
<dbReference type="Pfam" id="PF00005">
    <property type="entry name" value="ABC_tran"/>
    <property type="match status" value="1"/>
</dbReference>
<dbReference type="SUPFAM" id="SSF52540">
    <property type="entry name" value="P-loop containing nucleoside triphosphate hydrolases"/>
    <property type="match status" value="1"/>
</dbReference>
<dbReference type="PANTHER" id="PTHR11384">
    <property type="entry name" value="ATP-BINDING CASSETTE, SUB-FAMILY D MEMBER"/>
    <property type="match status" value="1"/>
</dbReference>
<dbReference type="SMART" id="SM00382">
    <property type="entry name" value="AAA"/>
    <property type="match status" value="1"/>
</dbReference>
<evidence type="ECO:0000256" key="8">
    <source>
        <dbReference type="SAM" id="Phobius"/>
    </source>
</evidence>
<accession>A0ABU5RXE9</accession>
<dbReference type="InterPro" id="IPR017871">
    <property type="entry name" value="ABC_transporter-like_CS"/>
</dbReference>
<dbReference type="InterPro" id="IPR050835">
    <property type="entry name" value="ABC_transporter_sub-D"/>
</dbReference>
<dbReference type="Pfam" id="PF06472">
    <property type="entry name" value="ABC_membrane_2"/>
    <property type="match status" value="1"/>
</dbReference>
<dbReference type="InterPro" id="IPR036640">
    <property type="entry name" value="ABC1_TM_sf"/>
</dbReference>
<feature type="domain" description="ABC transporter" evidence="9">
    <location>
        <begin position="453"/>
        <end position="673"/>
    </location>
</feature>
<proteinExistence type="predicted"/>
<feature type="transmembrane region" description="Helical" evidence="8">
    <location>
        <begin position="266"/>
        <end position="284"/>
    </location>
</feature>
<dbReference type="Gene3D" id="1.20.1560.10">
    <property type="entry name" value="ABC transporter type 1, transmembrane domain"/>
    <property type="match status" value="1"/>
</dbReference>
<feature type="transmembrane region" description="Helical" evidence="8">
    <location>
        <begin position="161"/>
        <end position="182"/>
    </location>
</feature>
<feature type="transmembrane region" description="Helical" evidence="8">
    <location>
        <begin position="84"/>
        <end position="106"/>
    </location>
</feature>
<evidence type="ECO:0000259" key="9">
    <source>
        <dbReference type="PROSITE" id="PS50893"/>
    </source>
</evidence>
<organism evidence="11 12">
    <name type="scientific">Cyanobium gracile UHCC 0139</name>
    <dbReference type="NCBI Taxonomy" id="3110308"/>
    <lineage>
        <taxon>Bacteria</taxon>
        <taxon>Bacillati</taxon>
        <taxon>Cyanobacteriota</taxon>
        <taxon>Cyanophyceae</taxon>
        <taxon>Synechococcales</taxon>
        <taxon>Prochlorococcaceae</taxon>
        <taxon>Cyanobium</taxon>
    </lineage>
</organism>
<dbReference type="EMBL" id="JAYGHX010000011">
    <property type="protein sequence ID" value="MEA5392452.1"/>
    <property type="molecule type" value="Genomic_DNA"/>
</dbReference>
<dbReference type="CDD" id="cd03223">
    <property type="entry name" value="ABCD_peroxisomal_ALDP"/>
    <property type="match status" value="1"/>
</dbReference>
<evidence type="ECO:0000256" key="5">
    <source>
        <dbReference type="ARBA" id="ARBA00022840"/>
    </source>
</evidence>
<feature type="transmembrane region" description="Helical" evidence="8">
    <location>
        <begin position="118"/>
        <end position="141"/>
    </location>
</feature>
<keyword evidence="7 8" id="KW-0472">Membrane</keyword>
<evidence type="ECO:0000259" key="10">
    <source>
        <dbReference type="PROSITE" id="PS50929"/>
    </source>
</evidence>
<dbReference type="RefSeq" id="WP_323306402.1">
    <property type="nucleotide sequence ID" value="NZ_JAYGHX010000011.1"/>
</dbReference>
<name>A0ABU5RXE9_9CYAN</name>
<evidence type="ECO:0000256" key="6">
    <source>
        <dbReference type="ARBA" id="ARBA00022989"/>
    </source>
</evidence>
<gene>
    <name evidence="11" type="ORF">VB738_14410</name>
</gene>
<evidence type="ECO:0000313" key="12">
    <source>
        <dbReference type="Proteomes" id="UP001304461"/>
    </source>
</evidence>
<keyword evidence="4" id="KW-0547">Nucleotide-binding</keyword>
<feature type="transmembrane region" description="Helical" evidence="8">
    <location>
        <begin position="35"/>
        <end position="64"/>
    </location>
</feature>
<keyword evidence="6 8" id="KW-1133">Transmembrane helix</keyword>
<dbReference type="SUPFAM" id="SSF90123">
    <property type="entry name" value="ABC transporter transmembrane region"/>
    <property type="match status" value="1"/>
</dbReference>
<dbReference type="PROSITE" id="PS50893">
    <property type="entry name" value="ABC_TRANSPORTER_2"/>
    <property type="match status" value="1"/>
</dbReference>
<dbReference type="InterPro" id="IPR011527">
    <property type="entry name" value="ABC1_TM_dom"/>
</dbReference>
<evidence type="ECO:0000313" key="11">
    <source>
        <dbReference type="EMBL" id="MEA5392452.1"/>
    </source>
</evidence>
<evidence type="ECO:0000256" key="3">
    <source>
        <dbReference type="ARBA" id="ARBA00022692"/>
    </source>
</evidence>